<proteinExistence type="predicted"/>
<sequence length="159" mass="16368">MNAASDDLTGSAIRPIAIGMDGDPVPDPPTLSSSVPGMSAPLSACTYSPGQGQFPMGEPIAMAPAMAGGVQPLVTAVSQRPRKRANPIFFAALFLVVLAVVAVGSFVLANSMRTPEAQVRRYLDYLAQGNASAATAMVDPGVANDERVFLTDEVMASAT</sequence>
<keyword evidence="1" id="KW-0472">Membrane</keyword>
<feature type="transmembrane region" description="Helical" evidence="1">
    <location>
        <begin position="88"/>
        <end position="109"/>
    </location>
</feature>
<comment type="caution">
    <text evidence="2">The sequence shown here is derived from an EMBL/GenBank/DDBJ whole genome shotgun (WGS) entry which is preliminary data.</text>
</comment>
<name>A0A929RRT5_9ACTO</name>
<organism evidence="2 3">
    <name type="scientific">Actinomyces bouchesdurhonensis</name>
    <dbReference type="NCBI Taxonomy" id="1852361"/>
    <lineage>
        <taxon>Bacteria</taxon>
        <taxon>Bacillati</taxon>
        <taxon>Actinomycetota</taxon>
        <taxon>Actinomycetes</taxon>
        <taxon>Actinomycetales</taxon>
        <taxon>Actinomycetaceae</taxon>
        <taxon>Actinomyces</taxon>
    </lineage>
</organism>
<dbReference type="AlphaFoldDB" id="A0A929RRT5"/>
<gene>
    <name evidence="2" type="ORF">HXK09_09700</name>
</gene>
<keyword evidence="1" id="KW-1133">Transmembrane helix</keyword>
<reference evidence="2" key="1">
    <citation type="submission" date="2020-04" db="EMBL/GenBank/DDBJ databases">
        <title>Deep metagenomics examines the oral microbiome during advanced dental caries in children, revealing novel taxa and co-occurrences with host molecules.</title>
        <authorList>
            <person name="Baker J.L."/>
            <person name="Morton J.T."/>
            <person name="Dinis M."/>
            <person name="Alvarez R."/>
            <person name="Tran N.C."/>
            <person name="Knight R."/>
            <person name="Edlund A."/>
        </authorList>
    </citation>
    <scope>NUCLEOTIDE SEQUENCE</scope>
    <source>
        <strain evidence="2">JCVI_30_bin.13</strain>
    </source>
</reference>
<dbReference type="Proteomes" id="UP000759246">
    <property type="component" value="Unassembled WGS sequence"/>
</dbReference>
<keyword evidence="1" id="KW-0812">Transmembrane</keyword>
<evidence type="ECO:0000313" key="2">
    <source>
        <dbReference type="EMBL" id="MBF0967389.1"/>
    </source>
</evidence>
<feature type="non-terminal residue" evidence="2">
    <location>
        <position position="159"/>
    </location>
</feature>
<accession>A0A929RRT5</accession>
<protein>
    <submittedName>
        <fullName evidence="2">Uncharacterized protein</fullName>
    </submittedName>
</protein>
<evidence type="ECO:0000256" key="1">
    <source>
        <dbReference type="SAM" id="Phobius"/>
    </source>
</evidence>
<dbReference type="EMBL" id="JABZGF010000451">
    <property type="protein sequence ID" value="MBF0967389.1"/>
    <property type="molecule type" value="Genomic_DNA"/>
</dbReference>
<evidence type="ECO:0000313" key="3">
    <source>
        <dbReference type="Proteomes" id="UP000759246"/>
    </source>
</evidence>